<feature type="transmembrane region" description="Helical" evidence="1">
    <location>
        <begin position="140"/>
        <end position="162"/>
    </location>
</feature>
<sequence length="306" mass="32030">MAFSPARRDLLIFLGVAFGLSWLIALPLWLGEGLGSPLAGPIITVMSFTPALGVLAVRLTHRGSAAGFREAIGLTMGPNRKRTIGLIVAGWLGVPLIAVVATVVSAMLGLVSLDFGRLSLLRGAVESATPAGADVPNLTLVAASQVVGALTIAPLINSIVVLGEELGWRGWLLPRLAESQGVLKALAVTGFVWGLWHAPLTLLGYNYPDIGPWAALAFTGFCVLFGMLVGWLRLSSGSLWPAILAHGSLNACAGLPLLLGDATEPPNMLVVGLPGFVGWAFLAVLVVVVHRWSPIRFTDVEGRVNS</sequence>
<organism evidence="3 4">
    <name type="scientific">Microbispora bryophytorum</name>
    <dbReference type="NCBI Taxonomy" id="1460882"/>
    <lineage>
        <taxon>Bacteria</taxon>
        <taxon>Bacillati</taxon>
        <taxon>Actinomycetota</taxon>
        <taxon>Actinomycetes</taxon>
        <taxon>Streptosporangiales</taxon>
        <taxon>Streptosporangiaceae</taxon>
        <taxon>Microbispora</taxon>
    </lineage>
</organism>
<reference evidence="3" key="2">
    <citation type="submission" date="2020-09" db="EMBL/GenBank/DDBJ databases">
        <authorList>
            <person name="Sun Q."/>
            <person name="Zhou Y."/>
        </authorList>
    </citation>
    <scope>NUCLEOTIDE SEQUENCE</scope>
    <source>
        <strain evidence="3">CGMCC 4.7138</strain>
    </source>
</reference>
<feature type="transmembrane region" description="Helical" evidence="1">
    <location>
        <begin position="271"/>
        <end position="289"/>
    </location>
</feature>
<dbReference type="OrthoDB" id="3693644at2"/>
<accession>A0A8H9GWM8</accession>
<evidence type="ECO:0000259" key="2">
    <source>
        <dbReference type="Pfam" id="PF02517"/>
    </source>
</evidence>
<feature type="transmembrane region" description="Helical" evidence="1">
    <location>
        <begin position="182"/>
        <end position="198"/>
    </location>
</feature>
<dbReference type="RefSeq" id="WP_142569424.1">
    <property type="nucleotide sequence ID" value="NZ_BMMN01000002.1"/>
</dbReference>
<name>A0A8H9GWM8_9ACTN</name>
<keyword evidence="1" id="KW-0812">Transmembrane</keyword>
<protein>
    <submittedName>
        <fullName evidence="3">Abortive infection protein</fullName>
    </submittedName>
</protein>
<keyword evidence="1" id="KW-0472">Membrane</keyword>
<keyword evidence="4" id="KW-1185">Reference proteome</keyword>
<dbReference type="PANTHER" id="PTHR35797">
    <property type="entry name" value="PROTEASE-RELATED"/>
    <property type="match status" value="1"/>
</dbReference>
<feature type="transmembrane region" description="Helical" evidence="1">
    <location>
        <begin position="84"/>
        <end position="111"/>
    </location>
</feature>
<feature type="transmembrane region" description="Helical" evidence="1">
    <location>
        <begin position="42"/>
        <end position="60"/>
    </location>
</feature>
<proteinExistence type="predicted"/>
<keyword evidence="1" id="KW-1133">Transmembrane helix</keyword>
<evidence type="ECO:0000313" key="3">
    <source>
        <dbReference type="EMBL" id="GGO04877.1"/>
    </source>
</evidence>
<dbReference type="EMBL" id="BMMN01000002">
    <property type="protein sequence ID" value="GGO04877.1"/>
    <property type="molecule type" value="Genomic_DNA"/>
</dbReference>
<dbReference type="GO" id="GO:0004175">
    <property type="term" value="F:endopeptidase activity"/>
    <property type="evidence" value="ECO:0007669"/>
    <property type="project" value="UniProtKB-ARBA"/>
</dbReference>
<dbReference type="Proteomes" id="UP000653480">
    <property type="component" value="Unassembled WGS sequence"/>
</dbReference>
<reference evidence="3" key="1">
    <citation type="journal article" date="2014" name="Int. J. Syst. Evol. Microbiol.">
        <title>Complete genome sequence of Corynebacterium casei LMG S-19264T (=DSM 44701T), isolated from a smear-ripened cheese.</title>
        <authorList>
            <consortium name="US DOE Joint Genome Institute (JGI-PGF)"/>
            <person name="Walter F."/>
            <person name="Albersmeier A."/>
            <person name="Kalinowski J."/>
            <person name="Ruckert C."/>
        </authorList>
    </citation>
    <scope>NUCLEOTIDE SEQUENCE</scope>
    <source>
        <strain evidence="3">CGMCC 4.7138</strain>
    </source>
</reference>
<dbReference type="InterPro" id="IPR042150">
    <property type="entry name" value="MmRce1-like"/>
</dbReference>
<dbReference type="Pfam" id="PF02517">
    <property type="entry name" value="Rce1-like"/>
    <property type="match status" value="1"/>
</dbReference>
<feature type="transmembrane region" description="Helical" evidence="1">
    <location>
        <begin position="239"/>
        <end position="259"/>
    </location>
</feature>
<evidence type="ECO:0000313" key="4">
    <source>
        <dbReference type="Proteomes" id="UP000653480"/>
    </source>
</evidence>
<dbReference type="PANTHER" id="PTHR35797:SF1">
    <property type="entry name" value="PROTEASE"/>
    <property type="match status" value="1"/>
</dbReference>
<feature type="transmembrane region" description="Helical" evidence="1">
    <location>
        <begin position="12"/>
        <end position="30"/>
    </location>
</feature>
<dbReference type="AlphaFoldDB" id="A0A8H9GWM8"/>
<dbReference type="InterPro" id="IPR003675">
    <property type="entry name" value="Rce1/LyrA-like_dom"/>
</dbReference>
<gene>
    <name evidence="3" type="ORF">GCM10011574_16060</name>
</gene>
<feature type="transmembrane region" description="Helical" evidence="1">
    <location>
        <begin position="210"/>
        <end position="232"/>
    </location>
</feature>
<comment type="caution">
    <text evidence="3">The sequence shown here is derived from an EMBL/GenBank/DDBJ whole genome shotgun (WGS) entry which is preliminary data.</text>
</comment>
<evidence type="ECO:0000256" key="1">
    <source>
        <dbReference type="SAM" id="Phobius"/>
    </source>
</evidence>
<feature type="domain" description="CAAX prenyl protease 2/Lysostaphin resistance protein A-like" evidence="2">
    <location>
        <begin position="153"/>
        <end position="251"/>
    </location>
</feature>
<dbReference type="GO" id="GO:0080120">
    <property type="term" value="P:CAAX-box protein maturation"/>
    <property type="evidence" value="ECO:0007669"/>
    <property type="project" value="UniProtKB-ARBA"/>
</dbReference>